<proteinExistence type="predicted"/>
<protein>
    <submittedName>
        <fullName evidence="1">Uncharacterized protein</fullName>
    </submittedName>
</protein>
<comment type="caution">
    <text evidence="1">The sequence shown here is derived from an EMBL/GenBank/DDBJ whole genome shotgun (WGS) entry which is preliminary data.</text>
</comment>
<organism evidence="1 2">
    <name type="scientific">Colocasia esculenta</name>
    <name type="common">Wild taro</name>
    <name type="synonym">Arum esculentum</name>
    <dbReference type="NCBI Taxonomy" id="4460"/>
    <lineage>
        <taxon>Eukaryota</taxon>
        <taxon>Viridiplantae</taxon>
        <taxon>Streptophyta</taxon>
        <taxon>Embryophyta</taxon>
        <taxon>Tracheophyta</taxon>
        <taxon>Spermatophyta</taxon>
        <taxon>Magnoliopsida</taxon>
        <taxon>Liliopsida</taxon>
        <taxon>Araceae</taxon>
        <taxon>Aroideae</taxon>
        <taxon>Colocasieae</taxon>
        <taxon>Colocasia</taxon>
    </lineage>
</organism>
<accession>A0A843VV46</accession>
<evidence type="ECO:0000313" key="2">
    <source>
        <dbReference type="Proteomes" id="UP000652761"/>
    </source>
</evidence>
<evidence type="ECO:0000313" key="1">
    <source>
        <dbReference type="EMBL" id="MQM02893.1"/>
    </source>
</evidence>
<dbReference type="EMBL" id="NMUH01002937">
    <property type="protein sequence ID" value="MQM02893.1"/>
    <property type="molecule type" value="Genomic_DNA"/>
</dbReference>
<sequence length="97" mass="11026">MLLLRRFIYFLHQSKKLQGKFQIHIMPRATKRYLLLFMCVDTASGSVDTRPISQKIFFAQLGQCVDTLNGSVDTLRLKLKNVNLSGHVAAWGSRESA</sequence>
<dbReference type="AlphaFoldDB" id="A0A843VV46"/>
<gene>
    <name evidence="1" type="ORF">Taro_035664</name>
</gene>
<dbReference type="Proteomes" id="UP000652761">
    <property type="component" value="Unassembled WGS sequence"/>
</dbReference>
<keyword evidence="2" id="KW-1185">Reference proteome</keyword>
<reference evidence="1" key="1">
    <citation type="submission" date="2017-07" db="EMBL/GenBank/DDBJ databases">
        <title>Taro Niue Genome Assembly and Annotation.</title>
        <authorList>
            <person name="Atibalentja N."/>
            <person name="Keating K."/>
            <person name="Fields C.J."/>
        </authorList>
    </citation>
    <scope>NUCLEOTIDE SEQUENCE</scope>
    <source>
        <strain evidence="1">Niue_2</strain>
        <tissue evidence="1">Leaf</tissue>
    </source>
</reference>
<name>A0A843VV46_COLES</name>